<evidence type="ECO:0000313" key="9">
    <source>
        <dbReference type="EMBL" id="GAA4186121.1"/>
    </source>
</evidence>
<feature type="transmembrane region" description="Helical" evidence="7">
    <location>
        <begin position="139"/>
        <end position="159"/>
    </location>
</feature>
<dbReference type="Pfam" id="PF13515">
    <property type="entry name" value="FUSC_2"/>
    <property type="match status" value="1"/>
</dbReference>
<name>A0ABP8ALY3_9MICO</name>
<comment type="similarity">
    <text evidence="6">Belongs to the YccS/YhfK family.</text>
</comment>
<comment type="caution">
    <text evidence="9">The sequence shown here is derived from an EMBL/GenBank/DDBJ whole genome shotgun (WGS) entry which is preliminary data.</text>
</comment>
<proteinExistence type="inferred from homology"/>
<keyword evidence="10" id="KW-1185">Reference proteome</keyword>
<reference evidence="10" key="1">
    <citation type="journal article" date="2019" name="Int. J. Syst. Evol. Microbiol.">
        <title>The Global Catalogue of Microorganisms (GCM) 10K type strain sequencing project: providing services to taxonomists for standard genome sequencing and annotation.</title>
        <authorList>
            <consortium name="The Broad Institute Genomics Platform"/>
            <consortium name="The Broad Institute Genome Sequencing Center for Infectious Disease"/>
            <person name="Wu L."/>
            <person name="Ma J."/>
        </authorList>
    </citation>
    <scope>NUCLEOTIDE SEQUENCE [LARGE SCALE GENOMIC DNA]</scope>
    <source>
        <strain evidence="10">JCM 17593</strain>
    </source>
</reference>
<dbReference type="PANTHER" id="PTHR30509:SF9">
    <property type="entry name" value="MULTIDRUG RESISTANCE PROTEIN MDTO"/>
    <property type="match status" value="1"/>
</dbReference>
<keyword evidence="5 7" id="KW-0472">Membrane</keyword>
<keyword evidence="2" id="KW-1003">Cell membrane</keyword>
<evidence type="ECO:0000313" key="10">
    <source>
        <dbReference type="Proteomes" id="UP001500213"/>
    </source>
</evidence>
<feature type="domain" description="Integral membrane bound transporter" evidence="8">
    <location>
        <begin position="202"/>
        <end position="327"/>
    </location>
</feature>
<feature type="transmembrane region" description="Helical" evidence="7">
    <location>
        <begin position="287"/>
        <end position="305"/>
    </location>
</feature>
<comment type="subcellular location">
    <subcellularLocation>
        <location evidence="1">Cell membrane</location>
        <topology evidence="1">Multi-pass membrane protein</topology>
    </subcellularLocation>
</comment>
<evidence type="ECO:0000256" key="6">
    <source>
        <dbReference type="ARBA" id="ARBA00043993"/>
    </source>
</evidence>
<feature type="transmembrane region" description="Helical" evidence="7">
    <location>
        <begin position="311"/>
        <end position="333"/>
    </location>
</feature>
<feature type="transmembrane region" description="Helical" evidence="7">
    <location>
        <begin position="100"/>
        <end position="127"/>
    </location>
</feature>
<protein>
    <recommendedName>
        <fullName evidence="8">Integral membrane bound transporter domain-containing protein</fullName>
    </recommendedName>
</protein>
<evidence type="ECO:0000256" key="1">
    <source>
        <dbReference type="ARBA" id="ARBA00004651"/>
    </source>
</evidence>
<evidence type="ECO:0000256" key="5">
    <source>
        <dbReference type="ARBA" id="ARBA00023136"/>
    </source>
</evidence>
<feature type="transmembrane region" description="Helical" evidence="7">
    <location>
        <begin position="71"/>
        <end position="94"/>
    </location>
</feature>
<evidence type="ECO:0000259" key="8">
    <source>
        <dbReference type="Pfam" id="PF13515"/>
    </source>
</evidence>
<feature type="transmembrane region" description="Helical" evidence="7">
    <location>
        <begin position="241"/>
        <end position="258"/>
    </location>
</feature>
<sequence length="487" mass="51041">MRRGTSVYLGRDPDARFQWNIAAATVLVLAAPLTAGLLTGRTADGLNAALAGWLTAIAVPQPALGARFRQYLIRVVLLEGCTAIGIATGGHLWAVLLSSAVLALCIPVRNFAATPLICLIIAVPGAGSAGPATGSAGEHLTVFAIGCVWAALVMLMPVFGGRYQAATTAQAGDRGFRPTLAWLRPPTPKVRFAVRLCVCFLIAYTAMDLLNVPHASWALVGILTTLRPAWGDTVSRIVKRLVGMAVGCVLAGALLLATRGAPEAVVFAIIVVCGALARPMRGFNYGYWPIFASPVLLLMIEQGTALGPADVALRVVNNALGAALALAAIFLIWPSRADSRITGALTEVLRAHATLFAASAGPGTPSAATGGALERALASQRHVESLAGHLGDRPGRSAIVRELLRIHHMSDQLRERALEPLGDPADEKRRRVIAHRLSAHADHLESGEPKTVSGPQNEIERSLAETSAVLIDITGDAEGPRATPRSV</sequence>
<evidence type="ECO:0000256" key="4">
    <source>
        <dbReference type="ARBA" id="ARBA00022989"/>
    </source>
</evidence>
<feature type="transmembrane region" description="Helical" evidence="7">
    <location>
        <begin position="264"/>
        <end position="280"/>
    </location>
</feature>
<dbReference type="PANTHER" id="PTHR30509">
    <property type="entry name" value="P-HYDROXYBENZOIC ACID EFFLUX PUMP SUBUNIT-RELATED"/>
    <property type="match status" value="1"/>
</dbReference>
<keyword evidence="3 7" id="KW-0812">Transmembrane</keyword>
<dbReference type="EMBL" id="BAABBX010000005">
    <property type="protein sequence ID" value="GAA4186121.1"/>
    <property type="molecule type" value="Genomic_DNA"/>
</dbReference>
<gene>
    <name evidence="9" type="ORF">GCM10022288_09150</name>
</gene>
<feature type="transmembrane region" description="Helical" evidence="7">
    <location>
        <begin position="21"/>
        <end position="39"/>
    </location>
</feature>
<keyword evidence="4 7" id="KW-1133">Transmembrane helix</keyword>
<evidence type="ECO:0000256" key="2">
    <source>
        <dbReference type="ARBA" id="ARBA00022475"/>
    </source>
</evidence>
<organism evidence="9 10">
    <name type="scientific">Gryllotalpicola kribbensis</name>
    <dbReference type="NCBI Taxonomy" id="993084"/>
    <lineage>
        <taxon>Bacteria</taxon>
        <taxon>Bacillati</taxon>
        <taxon>Actinomycetota</taxon>
        <taxon>Actinomycetes</taxon>
        <taxon>Micrococcales</taxon>
        <taxon>Microbacteriaceae</taxon>
        <taxon>Gryllotalpicola</taxon>
    </lineage>
</organism>
<evidence type="ECO:0000256" key="3">
    <source>
        <dbReference type="ARBA" id="ARBA00022692"/>
    </source>
</evidence>
<accession>A0ABP8ALY3</accession>
<dbReference type="InterPro" id="IPR049453">
    <property type="entry name" value="Memb_transporter_dom"/>
</dbReference>
<dbReference type="Proteomes" id="UP001500213">
    <property type="component" value="Unassembled WGS sequence"/>
</dbReference>
<evidence type="ECO:0000256" key="7">
    <source>
        <dbReference type="SAM" id="Phobius"/>
    </source>
</evidence>